<dbReference type="FunFam" id="3.30.160.60:FF:000254">
    <property type="entry name" value="Odd-skipped related transciption factor 1"/>
    <property type="match status" value="1"/>
</dbReference>
<feature type="domain" description="C2H2-type" evidence="13">
    <location>
        <begin position="106"/>
        <end position="133"/>
    </location>
</feature>
<dbReference type="GO" id="GO:0048619">
    <property type="term" value="P:embryonic hindgut morphogenesis"/>
    <property type="evidence" value="ECO:0007669"/>
    <property type="project" value="TreeGrafter"/>
</dbReference>
<evidence type="ECO:0000256" key="7">
    <source>
        <dbReference type="ARBA" id="ARBA00022833"/>
    </source>
</evidence>
<evidence type="ECO:0000256" key="1">
    <source>
        <dbReference type="ARBA" id="ARBA00004123"/>
    </source>
</evidence>
<dbReference type="GO" id="GO:0008270">
    <property type="term" value="F:zinc ion binding"/>
    <property type="evidence" value="ECO:0007669"/>
    <property type="project" value="UniProtKB-KW"/>
</dbReference>
<dbReference type="AlphaFoldDB" id="A0A1B6J349"/>
<feature type="non-terminal residue" evidence="14">
    <location>
        <position position="515"/>
    </location>
</feature>
<dbReference type="GO" id="GO:0005634">
    <property type="term" value="C:nucleus"/>
    <property type="evidence" value="ECO:0007669"/>
    <property type="project" value="UniProtKB-SubCell"/>
</dbReference>
<dbReference type="SMART" id="SM00355">
    <property type="entry name" value="ZnF_C2H2"/>
    <property type="match status" value="5"/>
</dbReference>
<evidence type="ECO:0000256" key="6">
    <source>
        <dbReference type="ARBA" id="ARBA00022788"/>
    </source>
</evidence>
<feature type="compositionally biased region" description="Basic residues" evidence="12">
    <location>
        <begin position="406"/>
        <end position="420"/>
    </location>
</feature>
<sequence length="515" mass="58297">DDDERSDCSSDLESLKPKPSVAPTSGWCCSQDSAFTPLRQGPPEPQVPLFMHMGYPQWLVNQWLRTALYPDPRRCYPYPNLPPRRPPPRAPLVQPRIASSRPKKQFICKFCNRQFTKSYNLLIHERTHTDERPYSCDICGKAFRRQDHLRDHRYIHSKEKPFKCTECGKGFCQSRTLAVHKILHLEESPHKCPVCSRSFNQRSNLKTHLLTHTDHKPYECNSCGKVFRRNCDLRRHALTHAVGDVPPDVLAETLQGGNAPENLHKEFASSNSPNDSRSSDEDPSRTPSVERTYVSSEMFSQFRRRSPSPGSPTRRHSPSPVSMFRRQSQSPVSVFRRQSPSPVANIRCTSPQPGPSRISSTFRRQSPSPIPMFRRQTTSPVPLYRRHSQSPVPIFRRHSPSPMPMFRRHSPTNLSARKRSPSPNSTKCHHPHDPVYTMRPPGSRPQLQVRRDLHVSIPPSATVTSNQELPNALGLGIFRRKLPEPPDIPPAASSPECPKSGPGPSDSTPTPAAVP</sequence>
<feature type="region of interest" description="Disordered" evidence="12">
    <location>
        <begin position="253"/>
        <end position="375"/>
    </location>
</feature>
<dbReference type="FunFam" id="3.30.160.60:FF:000958">
    <property type="entry name" value="Odd skipped"/>
    <property type="match status" value="1"/>
</dbReference>
<evidence type="ECO:0000256" key="12">
    <source>
        <dbReference type="SAM" id="MobiDB-lite"/>
    </source>
</evidence>
<reference evidence="14" key="1">
    <citation type="submission" date="2015-11" db="EMBL/GenBank/DDBJ databases">
        <title>De novo transcriptome assembly of four potential Pierce s Disease insect vectors from Arizona vineyards.</title>
        <authorList>
            <person name="Tassone E.E."/>
        </authorList>
    </citation>
    <scope>NUCLEOTIDE SEQUENCE</scope>
</reference>
<dbReference type="InterPro" id="IPR050717">
    <property type="entry name" value="C2H2-ZF_Transcription_Reg"/>
</dbReference>
<proteinExistence type="predicted"/>
<evidence type="ECO:0000256" key="8">
    <source>
        <dbReference type="ARBA" id="ARBA00023015"/>
    </source>
</evidence>
<accession>A0A1B6J349</accession>
<evidence type="ECO:0000256" key="3">
    <source>
        <dbReference type="ARBA" id="ARBA00022723"/>
    </source>
</evidence>
<gene>
    <name evidence="14" type="ORF">g.5268</name>
</gene>
<keyword evidence="5 11" id="KW-0863">Zinc-finger</keyword>
<dbReference type="FunFam" id="3.30.160.60:FF:000318">
    <property type="entry name" value="Odd-skipped-related transciption factor 2"/>
    <property type="match status" value="1"/>
</dbReference>
<dbReference type="PROSITE" id="PS00028">
    <property type="entry name" value="ZINC_FINGER_C2H2_1"/>
    <property type="match status" value="5"/>
</dbReference>
<feature type="region of interest" description="Disordered" evidence="12">
    <location>
        <begin position="474"/>
        <end position="515"/>
    </location>
</feature>
<feature type="compositionally biased region" description="Polar residues" evidence="12">
    <location>
        <begin position="325"/>
        <end position="367"/>
    </location>
</feature>
<keyword evidence="9" id="KW-0804">Transcription</keyword>
<dbReference type="InterPro" id="IPR013087">
    <property type="entry name" value="Znf_C2H2_type"/>
</dbReference>
<dbReference type="PANTHER" id="PTHR14196:SF0">
    <property type="entry name" value="PROTEIN BOWEL"/>
    <property type="match status" value="1"/>
</dbReference>
<dbReference type="PROSITE" id="PS50157">
    <property type="entry name" value="ZINC_FINGER_C2H2_2"/>
    <property type="match status" value="5"/>
</dbReference>
<dbReference type="EMBL" id="GECU01014100">
    <property type="protein sequence ID" value="JAS93606.1"/>
    <property type="molecule type" value="Transcribed_RNA"/>
</dbReference>
<dbReference type="GO" id="GO:0000981">
    <property type="term" value="F:DNA-binding transcription factor activity, RNA polymerase II-specific"/>
    <property type="evidence" value="ECO:0007669"/>
    <property type="project" value="TreeGrafter"/>
</dbReference>
<dbReference type="GO" id="GO:0000977">
    <property type="term" value="F:RNA polymerase II transcription regulatory region sequence-specific DNA binding"/>
    <property type="evidence" value="ECO:0007669"/>
    <property type="project" value="TreeGrafter"/>
</dbReference>
<feature type="domain" description="C2H2-type" evidence="13">
    <location>
        <begin position="218"/>
        <end position="241"/>
    </location>
</feature>
<dbReference type="SUPFAM" id="SSF57667">
    <property type="entry name" value="beta-beta-alpha zinc fingers"/>
    <property type="match status" value="3"/>
</dbReference>
<evidence type="ECO:0000256" key="5">
    <source>
        <dbReference type="ARBA" id="ARBA00022771"/>
    </source>
</evidence>
<dbReference type="FunFam" id="3.30.160.60:FF:000311">
    <property type="entry name" value="protein odd-skipped-related 2 isoform X1"/>
    <property type="match status" value="1"/>
</dbReference>
<keyword evidence="7" id="KW-0862">Zinc</keyword>
<feature type="domain" description="C2H2-type" evidence="13">
    <location>
        <begin position="190"/>
        <end position="217"/>
    </location>
</feature>
<protein>
    <recommendedName>
        <fullName evidence="13">C2H2-type domain-containing protein</fullName>
    </recommendedName>
</protein>
<keyword evidence="6" id="KW-0562">Pair-rule protein</keyword>
<keyword evidence="3" id="KW-0479">Metal-binding</keyword>
<comment type="subcellular location">
    <subcellularLocation>
        <location evidence="1">Nucleus</location>
    </subcellularLocation>
</comment>
<evidence type="ECO:0000256" key="9">
    <source>
        <dbReference type="ARBA" id="ARBA00023163"/>
    </source>
</evidence>
<dbReference type="InterPro" id="IPR036236">
    <property type="entry name" value="Znf_C2H2_sf"/>
</dbReference>
<dbReference type="Gene3D" id="3.30.160.60">
    <property type="entry name" value="Classic Zinc Finger"/>
    <property type="match status" value="5"/>
</dbReference>
<feature type="non-terminal residue" evidence="14">
    <location>
        <position position="1"/>
    </location>
</feature>
<dbReference type="FunFam" id="3.30.160.60:FF:000148">
    <property type="entry name" value="zinc finger protein Gfi-1"/>
    <property type="match status" value="1"/>
</dbReference>
<name>A0A1B6J349_9HEMI</name>
<feature type="region of interest" description="Disordered" evidence="12">
    <location>
        <begin position="392"/>
        <end position="445"/>
    </location>
</feature>
<keyword evidence="10" id="KW-0539">Nucleus</keyword>
<evidence type="ECO:0000256" key="2">
    <source>
        <dbReference type="ARBA" id="ARBA00022473"/>
    </source>
</evidence>
<evidence type="ECO:0000256" key="4">
    <source>
        <dbReference type="ARBA" id="ARBA00022737"/>
    </source>
</evidence>
<evidence type="ECO:0000313" key="14">
    <source>
        <dbReference type="EMBL" id="JAS93606.1"/>
    </source>
</evidence>
<dbReference type="GO" id="GO:0007366">
    <property type="term" value="P:periodic partitioning by pair rule gene"/>
    <property type="evidence" value="ECO:0007669"/>
    <property type="project" value="UniProtKB-KW"/>
</dbReference>
<keyword evidence="2" id="KW-0217">Developmental protein</keyword>
<evidence type="ECO:0000256" key="10">
    <source>
        <dbReference type="ARBA" id="ARBA00023242"/>
    </source>
</evidence>
<dbReference type="PANTHER" id="PTHR14196">
    <property type="entry name" value="ODD-SKIPPED - RELATED"/>
    <property type="match status" value="1"/>
</dbReference>
<feature type="domain" description="C2H2-type" evidence="13">
    <location>
        <begin position="134"/>
        <end position="161"/>
    </location>
</feature>
<keyword evidence="8" id="KW-0805">Transcription regulation</keyword>
<keyword evidence="4" id="KW-0677">Repeat</keyword>
<evidence type="ECO:0000256" key="11">
    <source>
        <dbReference type="PROSITE-ProRule" id="PRU00042"/>
    </source>
</evidence>
<organism evidence="14">
    <name type="scientific">Homalodisca liturata</name>
    <dbReference type="NCBI Taxonomy" id="320908"/>
    <lineage>
        <taxon>Eukaryota</taxon>
        <taxon>Metazoa</taxon>
        <taxon>Ecdysozoa</taxon>
        <taxon>Arthropoda</taxon>
        <taxon>Hexapoda</taxon>
        <taxon>Insecta</taxon>
        <taxon>Pterygota</taxon>
        <taxon>Neoptera</taxon>
        <taxon>Paraneoptera</taxon>
        <taxon>Hemiptera</taxon>
        <taxon>Auchenorrhyncha</taxon>
        <taxon>Membracoidea</taxon>
        <taxon>Cicadellidae</taxon>
        <taxon>Cicadellinae</taxon>
        <taxon>Proconiini</taxon>
        <taxon>Homalodisca</taxon>
    </lineage>
</organism>
<evidence type="ECO:0000259" key="13">
    <source>
        <dbReference type="PROSITE" id="PS50157"/>
    </source>
</evidence>
<feature type="domain" description="C2H2-type" evidence="13">
    <location>
        <begin position="162"/>
        <end position="189"/>
    </location>
</feature>
<feature type="compositionally biased region" description="Low complexity" evidence="12">
    <location>
        <begin position="498"/>
        <end position="515"/>
    </location>
</feature>
<dbReference type="Pfam" id="PF00096">
    <property type="entry name" value="zf-C2H2"/>
    <property type="match status" value="5"/>
</dbReference>
<feature type="region of interest" description="Disordered" evidence="12">
    <location>
        <begin position="1"/>
        <end position="25"/>
    </location>
</feature>